<evidence type="ECO:0000313" key="5">
    <source>
        <dbReference type="Proteomes" id="UP000264980"/>
    </source>
</evidence>
<evidence type="ECO:0000313" key="3">
    <source>
        <dbReference type="EMBL" id="KKF34079.1"/>
    </source>
</evidence>
<name>A0A0M2K556_9GAMM</name>
<protein>
    <submittedName>
        <fullName evidence="3">Chromosome partitioning protein ParA</fullName>
    </submittedName>
</protein>
<dbReference type="PIRSF" id="PIRSF009320">
    <property type="entry name" value="Nuc_binding_HP_1000"/>
    <property type="match status" value="1"/>
</dbReference>
<dbReference type="AlphaFoldDB" id="A0A0M2K556"/>
<gene>
    <name evidence="2" type="ORF">AV903_26845</name>
    <name evidence="3" type="ORF">SY86_25985</name>
</gene>
<dbReference type="PANTHER" id="PTHR13696:SF96">
    <property type="entry name" value="COBQ_COBB_MIND_PARA NUCLEOTIDE BINDING DOMAIN-CONTAINING PROTEIN"/>
    <property type="match status" value="1"/>
</dbReference>
<dbReference type="CDD" id="cd02042">
    <property type="entry name" value="ParAB_family"/>
    <property type="match status" value="1"/>
</dbReference>
<evidence type="ECO:0000313" key="4">
    <source>
        <dbReference type="Proteomes" id="UP000033924"/>
    </source>
</evidence>
<geneLocation type="plasmid" evidence="2 5">
    <name>unnamed3</name>
</geneLocation>
<dbReference type="InterPro" id="IPR002586">
    <property type="entry name" value="CobQ/CobB/MinD/ParA_Nub-bd_dom"/>
</dbReference>
<dbReference type="SUPFAM" id="SSF52540">
    <property type="entry name" value="P-loop containing nucleoside triphosphate hydrolases"/>
    <property type="match status" value="1"/>
</dbReference>
<evidence type="ECO:0000313" key="2">
    <source>
        <dbReference type="EMBL" id="AXF79079.1"/>
    </source>
</evidence>
<dbReference type="Proteomes" id="UP000033924">
    <property type="component" value="Unassembled WGS sequence"/>
</dbReference>
<proteinExistence type="predicted"/>
<dbReference type="InterPro" id="IPR050678">
    <property type="entry name" value="DNA_Partitioning_ATPase"/>
</dbReference>
<keyword evidence="2" id="KW-0614">Plasmid</keyword>
<feature type="domain" description="CobQ/CobB/MinD/ParA nucleotide binding" evidence="1">
    <location>
        <begin position="3"/>
        <end position="191"/>
    </location>
</feature>
<dbReference type="PANTHER" id="PTHR13696">
    <property type="entry name" value="P-LOOP CONTAINING NUCLEOSIDE TRIPHOSPHATE HYDROLASE"/>
    <property type="match status" value="1"/>
</dbReference>
<keyword evidence="4" id="KW-1185">Reference proteome</keyword>
<dbReference type="Proteomes" id="UP000264980">
    <property type="component" value="Plasmid unnamed3"/>
</dbReference>
<dbReference type="EMBL" id="JXNU01000007">
    <property type="protein sequence ID" value="KKF34079.1"/>
    <property type="molecule type" value="Genomic_DNA"/>
</dbReference>
<sequence>MILTIANTKGGVGKSTLAVNIAVERARLGKRVWLVDGDRQGSSQTAILIRSEAGLEPGLACSHFPDGPILRTQVLQQKSNFDEVIIECGGRDSTAMRAALTLTDILVVPFVPGSFEVWAMEDVVNLVRDARSVRDGLTAFSLLNRADPNPRSNDNADMLDAMREYNEDIQLLDHTIRQRKVFAAAAGSGRSVSELKLRTHEKAAKTELDTLVSILF</sequence>
<reference evidence="3 4" key="1">
    <citation type="submission" date="2015-01" db="EMBL/GenBank/DDBJ databases">
        <title>Erwinia tracheiphila.</title>
        <authorList>
            <person name="Shapiro L.R."/>
        </authorList>
    </citation>
    <scope>NUCLEOTIDE SEQUENCE [LARGE SCALE GENOMIC DNA]</scope>
    <source>
        <strain evidence="3 4">BuffGH</strain>
    </source>
</reference>
<dbReference type="Pfam" id="PF01656">
    <property type="entry name" value="CbiA"/>
    <property type="match status" value="1"/>
</dbReference>
<dbReference type="Gene3D" id="3.40.50.300">
    <property type="entry name" value="P-loop containing nucleotide triphosphate hydrolases"/>
    <property type="match status" value="1"/>
</dbReference>
<dbReference type="STRING" id="65700.SY86_25985"/>
<dbReference type="RefSeq" id="WP_016193196.1">
    <property type="nucleotide sequence ID" value="NZ_CP013973.1"/>
</dbReference>
<organism evidence="3 4">
    <name type="scientific">Erwinia tracheiphila</name>
    <dbReference type="NCBI Taxonomy" id="65700"/>
    <lineage>
        <taxon>Bacteria</taxon>
        <taxon>Pseudomonadati</taxon>
        <taxon>Pseudomonadota</taxon>
        <taxon>Gammaproteobacteria</taxon>
        <taxon>Enterobacterales</taxon>
        <taxon>Erwiniaceae</taxon>
        <taxon>Erwinia</taxon>
    </lineage>
</organism>
<dbReference type="InterPro" id="IPR027417">
    <property type="entry name" value="P-loop_NTPase"/>
</dbReference>
<reference evidence="2 5" key="2">
    <citation type="submission" date="2016-01" db="EMBL/GenBank/DDBJ databases">
        <authorList>
            <person name="Oliw E.H."/>
        </authorList>
    </citation>
    <scope>NUCLEOTIDE SEQUENCE [LARGE SCALE GENOMIC DNA]</scope>
    <source>
        <strain evidence="2 5">MDcuke</strain>
        <plasmid evidence="2 5">unnamed3</plasmid>
    </source>
</reference>
<accession>A0A0M2K556</accession>
<evidence type="ECO:0000259" key="1">
    <source>
        <dbReference type="Pfam" id="PF01656"/>
    </source>
</evidence>
<dbReference type="EMBL" id="CP013973">
    <property type="protein sequence ID" value="AXF79079.1"/>
    <property type="molecule type" value="Genomic_DNA"/>
</dbReference>
<dbReference type="PATRIC" id="fig|65700.7.peg.6422"/>